<dbReference type="EMBL" id="KE356561">
    <property type="protein sequence ID" value="ERG96003.1"/>
    <property type="molecule type" value="Genomic_DNA"/>
</dbReference>
<proteinExistence type="predicted"/>
<dbReference type="HOGENOM" id="CLU_3147920_0_0_2"/>
<evidence type="ECO:0000313" key="1">
    <source>
        <dbReference type="EMBL" id="ERG96003.1"/>
    </source>
</evidence>
<dbReference type="RefSeq" id="WP_021055474.1">
    <property type="nucleotide sequence ID" value="NZ_KE356561.1"/>
</dbReference>
<name>U1NGP1_9EURY</name>
<organism evidence="1 2">
    <name type="scientific">Haloquadratum walsbyi J07HQW2</name>
    <dbReference type="NCBI Taxonomy" id="1238425"/>
    <lineage>
        <taxon>Archaea</taxon>
        <taxon>Methanobacteriati</taxon>
        <taxon>Methanobacteriota</taxon>
        <taxon>Stenosarchaea group</taxon>
        <taxon>Halobacteria</taxon>
        <taxon>Halobacteriales</taxon>
        <taxon>Haloferacaceae</taxon>
        <taxon>Haloquadratum</taxon>
    </lineage>
</organism>
<reference evidence="1 2" key="1">
    <citation type="journal article" date="2013" name="PLoS ONE">
        <title>Assembly-driven community genomics of a hypersaline microbial ecosystem.</title>
        <authorList>
            <person name="Podell S."/>
            <person name="Ugalde J.A."/>
            <person name="Narasingarao P."/>
            <person name="Banfield J.F."/>
            <person name="Heidelberg K.B."/>
            <person name="Allen E.E."/>
        </authorList>
    </citation>
    <scope>NUCLEOTIDE SEQUENCE [LARGE SCALE GENOMIC DNA]</scope>
    <source>
        <strain evidence="2">J07HQW2</strain>
    </source>
</reference>
<accession>U1NGP1</accession>
<dbReference type="Proteomes" id="UP000030710">
    <property type="component" value="Unassembled WGS sequence"/>
</dbReference>
<sequence>MNETTRRTYIGNLPHLGTVEYVERGSLGGMVVNTSRTALRSARPTCDT</sequence>
<evidence type="ECO:0000313" key="2">
    <source>
        <dbReference type="Proteomes" id="UP000030710"/>
    </source>
</evidence>
<gene>
    <name evidence="1" type="ORF">J07HQW2_02468</name>
</gene>
<dbReference type="AlphaFoldDB" id="U1NGP1"/>
<protein>
    <submittedName>
        <fullName evidence="1">Uncharacterized protein</fullName>
    </submittedName>
</protein>